<comment type="caution">
    <text evidence="3">The sequence shown here is derived from an EMBL/GenBank/DDBJ whole genome shotgun (WGS) entry which is preliminary data.</text>
</comment>
<feature type="transmembrane region" description="Helical" evidence="2">
    <location>
        <begin position="148"/>
        <end position="172"/>
    </location>
</feature>
<dbReference type="AlphaFoldDB" id="A0A3N0BDU1"/>
<dbReference type="SUPFAM" id="SSF63817">
    <property type="entry name" value="Sortase"/>
    <property type="match status" value="1"/>
</dbReference>
<dbReference type="RefSeq" id="WP_123191914.1">
    <property type="nucleotide sequence ID" value="NZ_QICD01000007.1"/>
</dbReference>
<evidence type="ECO:0000256" key="1">
    <source>
        <dbReference type="SAM" id="MobiDB-lite"/>
    </source>
</evidence>
<evidence type="ECO:0000313" key="3">
    <source>
        <dbReference type="EMBL" id="RNL45736.1"/>
    </source>
</evidence>
<protein>
    <submittedName>
        <fullName evidence="3">SrtB family sortase</fullName>
    </submittedName>
</protein>
<reference evidence="4" key="1">
    <citation type="submission" date="2018-05" db="EMBL/GenBank/DDBJ databases">
        <title>Genome Sequencing of selected type strains of the family Eggerthellaceae.</title>
        <authorList>
            <person name="Danylec N."/>
            <person name="Stoll D.A."/>
            <person name="Doetsch A."/>
            <person name="Huch M."/>
        </authorList>
    </citation>
    <scope>NUCLEOTIDE SEQUENCE [LARGE SCALE GENOMIC DNA]</scope>
    <source>
        <strain evidence="4">DSM 16106</strain>
    </source>
</reference>
<feature type="compositionally biased region" description="Gly residues" evidence="1">
    <location>
        <begin position="122"/>
        <end position="136"/>
    </location>
</feature>
<dbReference type="CDD" id="cd05826">
    <property type="entry name" value="Sortase_B"/>
    <property type="match status" value="1"/>
</dbReference>
<dbReference type="EMBL" id="QICD01000007">
    <property type="protein sequence ID" value="RNL45736.1"/>
    <property type="molecule type" value="Genomic_DNA"/>
</dbReference>
<feature type="compositionally biased region" description="Basic and acidic residues" evidence="1">
    <location>
        <begin position="1"/>
        <end position="14"/>
    </location>
</feature>
<keyword evidence="2" id="KW-0812">Transmembrane</keyword>
<feature type="region of interest" description="Disordered" evidence="1">
    <location>
        <begin position="1"/>
        <end position="141"/>
    </location>
</feature>
<dbReference type="OrthoDB" id="3172795at2"/>
<name>A0A3N0BDU1_9ACTN</name>
<keyword evidence="2" id="KW-1133">Transmembrane helix</keyword>
<evidence type="ECO:0000256" key="2">
    <source>
        <dbReference type="SAM" id="Phobius"/>
    </source>
</evidence>
<feature type="compositionally biased region" description="Low complexity" evidence="1">
    <location>
        <begin position="39"/>
        <end position="109"/>
    </location>
</feature>
<keyword evidence="4" id="KW-1185">Reference proteome</keyword>
<sequence>MTDYRQYPDPEPRGRHARARVQQEAGNRRPANPEDRRAAAGPGARRAPASQQPGQGQPAPQYQAPRQQAPRQQAPRPAQPYAQPTQQQAAYRPQPQPYQQAYRPVQPQAGQQAYRPAPASYGYGGMGPSGPNGPGANGRKKKGGPWRVVFWIALVVFVVSLAALGAIGFSYWQGQQTYNEVAQDGFKPPADVEGTSLADFKVDWDALKAINPDTVGWIYVPGTNINYPIVHTTDNEKYLTHDFKGSEGWIATFGAIFLAAENAGDFSDANNIVYGHHLNDGSMFASIAGMDDPAAFNASRTAYILTPQGNLKLTTFSLVHCAADDPLAQTAFASEEERTAYVQDKIGRSVVSVSDLPAAADMKQTFAFATCDNLPSDGRWVLFSYVAESTIGPAPADAAEGGLADPNAAEAVGDASKEIAS</sequence>
<dbReference type="InterPro" id="IPR009835">
    <property type="entry name" value="SrtB"/>
</dbReference>
<dbReference type="Gene3D" id="2.40.260.10">
    <property type="entry name" value="Sortase"/>
    <property type="match status" value="1"/>
</dbReference>
<dbReference type="NCBIfam" id="TIGR03064">
    <property type="entry name" value="sortase_srtB"/>
    <property type="match status" value="1"/>
</dbReference>
<dbReference type="InterPro" id="IPR023365">
    <property type="entry name" value="Sortase_dom-sf"/>
</dbReference>
<proteinExistence type="predicted"/>
<evidence type="ECO:0000313" key="4">
    <source>
        <dbReference type="Proteomes" id="UP000278632"/>
    </source>
</evidence>
<dbReference type="Proteomes" id="UP000278632">
    <property type="component" value="Unassembled WGS sequence"/>
</dbReference>
<keyword evidence="2" id="KW-0472">Membrane</keyword>
<accession>A0A3N0BDU1</accession>
<feature type="region of interest" description="Disordered" evidence="1">
    <location>
        <begin position="397"/>
        <end position="421"/>
    </location>
</feature>
<gene>
    <name evidence="3" type="primary">srtB</name>
    <name evidence="3" type="ORF">DMP08_05280</name>
</gene>
<organism evidence="3 4">
    <name type="scientific">Paraeggerthella hongkongensis</name>
    <dbReference type="NCBI Taxonomy" id="230658"/>
    <lineage>
        <taxon>Bacteria</taxon>
        <taxon>Bacillati</taxon>
        <taxon>Actinomycetota</taxon>
        <taxon>Coriobacteriia</taxon>
        <taxon>Eggerthellales</taxon>
        <taxon>Eggerthellaceae</taxon>
        <taxon>Paraeggerthella</taxon>
    </lineage>
</organism>